<evidence type="ECO:0000256" key="5">
    <source>
        <dbReference type="ARBA" id="ARBA00047942"/>
    </source>
</evidence>
<keyword evidence="2 8" id="KW-0489">Methyltransferase</keyword>
<evidence type="ECO:0000313" key="8">
    <source>
        <dbReference type="EMBL" id="NUU18461.1"/>
    </source>
</evidence>
<dbReference type="SUPFAM" id="SSF53335">
    <property type="entry name" value="S-adenosyl-L-methionine-dependent methyltransferases"/>
    <property type="match status" value="1"/>
</dbReference>
<organism evidence="8 9">
    <name type="scientific">Cellulomonas humilata</name>
    <dbReference type="NCBI Taxonomy" id="144055"/>
    <lineage>
        <taxon>Bacteria</taxon>
        <taxon>Bacillati</taxon>
        <taxon>Actinomycetota</taxon>
        <taxon>Actinomycetes</taxon>
        <taxon>Micrococcales</taxon>
        <taxon>Cellulomonadaceae</taxon>
        <taxon>Cellulomonas</taxon>
    </lineage>
</organism>
<feature type="domain" description="DUF7008" evidence="7">
    <location>
        <begin position="834"/>
        <end position="1203"/>
    </location>
</feature>
<evidence type="ECO:0000259" key="7">
    <source>
        <dbReference type="Pfam" id="PF22654"/>
    </source>
</evidence>
<dbReference type="GO" id="GO:0009007">
    <property type="term" value="F:site-specific DNA-methyltransferase (adenine-specific) activity"/>
    <property type="evidence" value="ECO:0007669"/>
    <property type="project" value="UniProtKB-EC"/>
</dbReference>
<dbReference type="NCBIfam" id="NF033451">
    <property type="entry name" value="BREX_2_MTaseX"/>
    <property type="match status" value="1"/>
</dbReference>
<gene>
    <name evidence="8" type="primary">pglX</name>
    <name evidence="8" type="ORF">HP550_14485</name>
</gene>
<evidence type="ECO:0000256" key="2">
    <source>
        <dbReference type="ARBA" id="ARBA00022603"/>
    </source>
</evidence>
<reference evidence="8 9" key="1">
    <citation type="submission" date="2020-05" db="EMBL/GenBank/DDBJ databases">
        <title>Genome Sequencing of Type Strains.</title>
        <authorList>
            <person name="Lemaire J.F."/>
            <person name="Inderbitzin P."/>
            <person name="Gregorio O.A."/>
            <person name="Collins S.B."/>
            <person name="Wespe N."/>
            <person name="Knight-Connoni V."/>
        </authorList>
    </citation>
    <scope>NUCLEOTIDE SEQUENCE [LARGE SCALE GENOMIC DNA]</scope>
    <source>
        <strain evidence="8 9">ATCC 25174</strain>
    </source>
</reference>
<dbReference type="GO" id="GO:0003676">
    <property type="term" value="F:nucleic acid binding"/>
    <property type="evidence" value="ECO:0007669"/>
    <property type="project" value="InterPro"/>
</dbReference>
<keyword evidence="4" id="KW-0949">S-adenosyl-L-methionine</keyword>
<dbReference type="PRINTS" id="PR00507">
    <property type="entry name" value="N12N6MTFRASE"/>
</dbReference>
<accession>A0A7Y6A2B4</accession>
<dbReference type="GO" id="GO:0006304">
    <property type="term" value="P:DNA modification"/>
    <property type="evidence" value="ECO:0007669"/>
    <property type="project" value="InterPro"/>
</dbReference>
<dbReference type="InterPro" id="IPR050953">
    <property type="entry name" value="N4_N6_ade-DNA_methylase"/>
</dbReference>
<dbReference type="PANTHER" id="PTHR33841:SF1">
    <property type="entry name" value="DNA METHYLTRANSFERASE A"/>
    <property type="match status" value="1"/>
</dbReference>
<dbReference type="InterPro" id="IPR029063">
    <property type="entry name" value="SAM-dependent_MTases_sf"/>
</dbReference>
<comment type="catalytic activity">
    <reaction evidence="5">
        <text>a 2'-deoxyadenosine in DNA + S-adenosyl-L-methionine = an N(6)-methyl-2'-deoxyadenosine in DNA + S-adenosyl-L-homocysteine + H(+)</text>
        <dbReference type="Rhea" id="RHEA:15197"/>
        <dbReference type="Rhea" id="RHEA-COMP:12418"/>
        <dbReference type="Rhea" id="RHEA-COMP:12419"/>
        <dbReference type="ChEBI" id="CHEBI:15378"/>
        <dbReference type="ChEBI" id="CHEBI:57856"/>
        <dbReference type="ChEBI" id="CHEBI:59789"/>
        <dbReference type="ChEBI" id="CHEBI:90615"/>
        <dbReference type="ChEBI" id="CHEBI:90616"/>
        <dbReference type="EC" id="2.1.1.72"/>
    </reaction>
</comment>
<comment type="caution">
    <text evidence="8">The sequence shown here is derived from an EMBL/GenBank/DDBJ whole genome shotgun (WGS) entry which is preliminary data.</text>
</comment>
<dbReference type="Proteomes" id="UP000565724">
    <property type="component" value="Unassembled WGS sequence"/>
</dbReference>
<evidence type="ECO:0000256" key="3">
    <source>
        <dbReference type="ARBA" id="ARBA00022679"/>
    </source>
</evidence>
<dbReference type="AlphaFoldDB" id="A0A7Y6A2B4"/>
<dbReference type="InterPro" id="IPR011639">
    <property type="entry name" value="MethylTrfase_TaqI-like_dom"/>
</dbReference>
<dbReference type="Pfam" id="PF07669">
    <property type="entry name" value="Eco57I"/>
    <property type="match status" value="1"/>
</dbReference>
<name>A0A7Y6A2B4_9CELL</name>
<evidence type="ECO:0000259" key="6">
    <source>
        <dbReference type="Pfam" id="PF07669"/>
    </source>
</evidence>
<dbReference type="Gene3D" id="3.40.50.150">
    <property type="entry name" value="Vaccinia Virus protein VP39"/>
    <property type="match status" value="1"/>
</dbReference>
<dbReference type="RefSeq" id="WP_175348382.1">
    <property type="nucleotide sequence ID" value="NZ_JABMCI010000067.1"/>
</dbReference>
<evidence type="ECO:0000256" key="1">
    <source>
        <dbReference type="ARBA" id="ARBA00011900"/>
    </source>
</evidence>
<evidence type="ECO:0000256" key="4">
    <source>
        <dbReference type="ARBA" id="ARBA00022691"/>
    </source>
</evidence>
<protein>
    <recommendedName>
        <fullName evidence="1">site-specific DNA-methyltransferase (adenine-specific)</fullName>
        <ecNumber evidence="1">2.1.1.72</ecNumber>
    </recommendedName>
</protein>
<dbReference type="InterPro" id="IPR054277">
    <property type="entry name" value="DUF7008"/>
</dbReference>
<sequence>MIVSSALLKDLRGQLKLVETDLRRQAGDSEVAWSGELREQFDHATAAGRTGLTWSAWRDGEISQAAVAWLIAATFIRFCEDNDLLEGAVADGQIPVPWIAGPTDTPTGSRVARAVEHQTGYFTDHPARNDRHWWREAFSVLANLPAGKALVDPAHNPVWRADISPEAARALLEFFRRTDESGALAHDFTDADLDTRFLGDLYQDLSEYAKKTFALLQTPVFVEEFILDRTLEPAIAEFGLKDFKMIDPTCGSGHFLLGAFDRLLAHWTDEAPGLDRRERVQRALDSIHGVDLNPFAVAIARFRLTVSALRASGDRSLLGAPVYRHHVAIGDSLLGEQGTQGDLLVPDETFLYATEDIEDYRGVLTPGRYHSVVGNPPYITVKDKTLSESYRRAYSMCRGKYALSVPFMELFFRLAARADGSHGAGFVGQITANSFMKREFGRPLVEILLAGRDESNPVDLRSVIDTSGAYIPGHGTPTVILIGRRRRPLGATVRAALGVRGEPGQPTEPATGLVWTDIVDHLDEPGYQGPFVTVSDLDRDALSTFPWSLTGGGAGDLKARIDSMGTLVPRAVAYRIGVFGIMGADDAFMVPPDLARRLGEPDDFRPLVVGEQVRDFQIISADPTFFPYGNSHVLLSLDAFPASSRRLWSVRCELGNRATFSGQTYFAEGRPYYEWHQLPKDVGAHVWSITFAYVATHNHFVLDRGGKAFGRTAPVIKLPASATEEDHFNLLAILNTSTACFWLKQVSHNKGRPGAELAGADEPWEHRYEFTSTKVQEFPLPAMPLAERGRVLDALGGALSATAPVEALDVTSARMANALAEAEVRWNELRGQLVFEQEELDWASYQAYGLTDEDFTYGDADVNSVGPSERAFAIALARDVDAGRTSTTWFTHHNHKFAPTGEIPTKWPSSYRALIERRLVEIESNPNIRLLERPEYKRRWATRGWDALEKDAVTAAVLDRLENAEHWRDASGPVTRSVAELADLLRDDRMLIELLERLAGGVDVDVVPALERLIAEEAVPYLAALRYKASGVEKFREWQHAWELQREEDRIESGGPGTKPTIAVPPKYGQFDFLKPAYWKARGKLDVPKERFIAYHRVTRTGEGSTVLGWAGWNYAEQGLALARLVGDVKAAGAMEETVIPLLAGLTEVEPWVAQWHNEIDPAFGTSPAAAVSGFLDGELHEYGVTRDGVTAWTPRAATRGRPRKDA</sequence>
<dbReference type="InterPro" id="IPR002052">
    <property type="entry name" value="DNA_methylase_N6_adenine_CS"/>
</dbReference>
<evidence type="ECO:0000313" key="9">
    <source>
        <dbReference type="Proteomes" id="UP000565724"/>
    </source>
</evidence>
<proteinExistence type="predicted"/>
<keyword evidence="3 8" id="KW-0808">Transferase</keyword>
<dbReference type="PANTHER" id="PTHR33841">
    <property type="entry name" value="DNA METHYLTRANSFERASE YEEA-RELATED"/>
    <property type="match status" value="1"/>
</dbReference>
<keyword evidence="9" id="KW-1185">Reference proteome</keyword>
<dbReference type="EMBL" id="JABMCI010000067">
    <property type="protein sequence ID" value="NUU18461.1"/>
    <property type="molecule type" value="Genomic_DNA"/>
</dbReference>
<dbReference type="Pfam" id="PF22654">
    <property type="entry name" value="DUF7008"/>
    <property type="match status" value="1"/>
</dbReference>
<dbReference type="EC" id="2.1.1.72" evidence="1"/>
<dbReference type="PROSITE" id="PS00092">
    <property type="entry name" value="N6_MTASE"/>
    <property type="match status" value="1"/>
</dbReference>
<feature type="domain" description="Type II methyltransferase M.TaqI-like" evidence="6">
    <location>
        <begin position="286"/>
        <end position="450"/>
    </location>
</feature>
<dbReference type="GO" id="GO:0032259">
    <property type="term" value="P:methylation"/>
    <property type="evidence" value="ECO:0007669"/>
    <property type="project" value="UniProtKB-KW"/>
</dbReference>